<proteinExistence type="predicted"/>
<feature type="region of interest" description="Disordered" evidence="1">
    <location>
        <begin position="1"/>
        <end position="127"/>
    </location>
</feature>
<reference evidence="2 3" key="1">
    <citation type="submission" date="2018-06" db="EMBL/GenBank/DDBJ databases">
        <authorList>
            <consortium name="Pathogen Informatics"/>
            <person name="Doyle S."/>
        </authorList>
    </citation>
    <scope>NUCLEOTIDE SEQUENCE [LARGE SCALE GENOMIC DNA]</scope>
    <source>
        <strain evidence="2 3">NCTC10698</strain>
    </source>
</reference>
<accession>A0A8B4S9L2</accession>
<evidence type="ECO:0000313" key="3">
    <source>
        <dbReference type="Proteomes" id="UP000255070"/>
    </source>
</evidence>
<comment type="caution">
    <text evidence="2">The sequence shown here is derived from an EMBL/GenBank/DDBJ whole genome shotgun (WGS) entry which is preliminary data.</text>
</comment>
<name>A0A8B4S9L2_COMTE</name>
<evidence type="ECO:0000256" key="1">
    <source>
        <dbReference type="SAM" id="MobiDB-lite"/>
    </source>
</evidence>
<dbReference type="AlphaFoldDB" id="A0A8B4S9L2"/>
<dbReference type="EMBL" id="UFXL01000001">
    <property type="protein sequence ID" value="SUY79015.1"/>
    <property type="molecule type" value="Genomic_DNA"/>
</dbReference>
<feature type="compositionally biased region" description="Basic and acidic residues" evidence="1">
    <location>
        <begin position="29"/>
        <end position="54"/>
    </location>
</feature>
<organism evidence="2 3">
    <name type="scientific">Comamonas testosteroni</name>
    <name type="common">Pseudomonas testosteroni</name>
    <dbReference type="NCBI Taxonomy" id="285"/>
    <lineage>
        <taxon>Bacteria</taxon>
        <taxon>Pseudomonadati</taxon>
        <taxon>Pseudomonadota</taxon>
        <taxon>Betaproteobacteria</taxon>
        <taxon>Burkholderiales</taxon>
        <taxon>Comamonadaceae</taxon>
        <taxon>Comamonas</taxon>
    </lineage>
</organism>
<keyword evidence="3" id="KW-1185">Reference proteome</keyword>
<gene>
    <name evidence="2" type="ORF">NCTC10698_03945</name>
</gene>
<sequence>MEYEIGKTFKSGDKLLKPGDPLPAAMDKITLDHYKRHGMVREVKPQESKPDASKRRTTTPRQKEIKSAGPGDSNQSAGQSDLSAGNEQVRSGSDGQADGTVHTSAQEPGDSSAAAPASDSSAAQPEA</sequence>
<dbReference type="Proteomes" id="UP000255070">
    <property type="component" value="Unassembled WGS sequence"/>
</dbReference>
<dbReference type="GeneID" id="63997950"/>
<protein>
    <submittedName>
        <fullName evidence="2">Uncharacterized protein</fullName>
    </submittedName>
</protein>
<dbReference type="RefSeq" id="WP_003078889.1">
    <property type="nucleotide sequence ID" value="NZ_BBJZ01000018.1"/>
</dbReference>
<feature type="compositionally biased region" description="Low complexity" evidence="1">
    <location>
        <begin position="110"/>
        <end position="127"/>
    </location>
</feature>
<feature type="compositionally biased region" description="Polar residues" evidence="1">
    <location>
        <begin position="72"/>
        <end position="94"/>
    </location>
</feature>
<feature type="compositionally biased region" description="Basic and acidic residues" evidence="1">
    <location>
        <begin position="1"/>
        <end position="17"/>
    </location>
</feature>
<evidence type="ECO:0000313" key="2">
    <source>
        <dbReference type="EMBL" id="SUY79015.1"/>
    </source>
</evidence>